<evidence type="ECO:0000313" key="8">
    <source>
        <dbReference type="EMBL" id="SCU75414.1"/>
    </source>
</evidence>
<keyword evidence="1" id="KW-0472">Membrane</keyword>
<dbReference type="InterPro" id="IPR027282">
    <property type="entry name" value="TPS"/>
</dbReference>
<dbReference type="Gene3D" id="3.10.20.310">
    <property type="entry name" value="membrane protein fhac"/>
    <property type="match status" value="1"/>
</dbReference>
<dbReference type="PANTHER" id="PTHR34597:SF3">
    <property type="entry name" value="OUTER MEMBRANE TRANSPORTER CDIB"/>
    <property type="match status" value="1"/>
</dbReference>
<evidence type="ECO:0000259" key="7">
    <source>
        <dbReference type="Pfam" id="PF17287"/>
    </source>
</evidence>
<proteinExistence type="predicted"/>
<dbReference type="Pfam" id="PF03865">
    <property type="entry name" value="ShlB"/>
    <property type="match status" value="1"/>
</dbReference>
<feature type="region of interest" description="Disordered" evidence="4">
    <location>
        <begin position="47"/>
        <end position="73"/>
    </location>
</feature>
<evidence type="ECO:0000256" key="4">
    <source>
        <dbReference type="SAM" id="MobiDB-lite"/>
    </source>
</evidence>
<feature type="domain" description="Haemolysin activator HlyB C-terminal" evidence="5">
    <location>
        <begin position="251"/>
        <end position="575"/>
    </location>
</feature>
<accession>A0A1K0IR94</accession>
<keyword evidence="3" id="KW-0998">Cell outer membrane</keyword>
<feature type="domain" description="Polypeptide-transport-associated ShlB-type" evidence="6">
    <location>
        <begin position="135"/>
        <end position="192"/>
    </location>
</feature>
<dbReference type="AlphaFoldDB" id="A0A1K0IR94"/>
<dbReference type="GO" id="GO:0008320">
    <property type="term" value="F:protein transmembrane transporter activity"/>
    <property type="evidence" value="ECO:0007669"/>
    <property type="project" value="TreeGrafter"/>
</dbReference>
<evidence type="ECO:0000259" key="5">
    <source>
        <dbReference type="Pfam" id="PF03865"/>
    </source>
</evidence>
<sequence length="612" mass="67506">MQSVPVCAFELMRHRHSSSLARLLGATASLLAGAALGQTPPDVEEALRRSRAEQNQQRQRERNIEQADERARQVQAPNVSLDGAAAEREALSTQLPTESPCFAITRVQLSVPEALPGSIRALGASALPMDTFRFAQEYLDQYAGQCVGRDGVNTIVRRLGARILGRGYTTTRVAVPEQDLSTGVLRFSLIPGVIREIRFADETLRGSWKSAFPARPGDLLNVRDLEQGLEQMKRVPSQDVEMQIVPGELPGESDVVITVRRTKAWKLIASLDDSGNTATGKLQGNFSLGIDNPLGLNDLLNIGYGHDANVNQGGRGTRGFNAFYTVPWGDWTFAASANSSDYFQRIAGVNQVFESSGNAKNAELRAMYLFQRDQFQKNSLQFRIGHRWSHAFIEDTEILNQQRSTTFAEIGWLHRHYFGSAQFDLSLAYRFGVPWLNGQTQVKTIVPDAPSQRDKFLYRIGLLDATLSVPFAVPLSAERRLPLRYTTTFHGQYSERQLLASEFLSIGNRWTVRGFGGDVTLAAERGFYWRNDLEVPLGNTGHSFYVGLDAGTVSGPSAAYLPGKTLAGTAIGLRGSPVKGLYYDVFLGWALYKPDGFPNRSPAGGFSLTLQY</sequence>
<dbReference type="PIRSF" id="PIRSF029745">
    <property type="entry name" value="FhaC"/>
    <property type="match status" value="1"/>
</dbReference>
<dbReference type="GO" id="GO:0046819">
    <property type="term" value="P:protein secretion by the type V secretion system"/>
    <property type="evidence" value="ECO:0007669"/>
    <property type="project" value="TreeGrafter"/>
</dbReference>
<gene>
    <name evidence="8" type="primary">HlyB</name>
    <name evidence="8" type="ORF">CNECB9_2360011</name>
</gene>
<dbReference type="InterPro" id="IPR013686">
    <property type="entry name" value="Polypept-transport_assoc_ShlB"/>
</dbReference>
<evidence type="ECO:0000256" key="2">
    <source>
        <dbReference type="ARBA" id="ARBA00022692"/>
    </source>
</evidence>
<dbReference type="EMBL" id="FMSH01000153">
    <property type="protein sequence ID" value="SCU75414.1"/>
    <property type="molecule type" value="Genomic_DNA"/>
</dbReference>
<keyword evidence="1" id="KW-1134">Transmembrane beta strand</keyword>
<feature type="domain" description="ShlB POTRA" evidence="7">
    <location>
        <begin position="194"/>
        <end position="246"/>
    </location>
</feature>
<dbReference type="Pfam" id="PF17287">
    <property type="entry name" value="POTRA_3"/>
    <property type="match status" value="1"/>
</dbReference>
<evidence type="ECO:0000256" key="3">
    <source>
        <dbReference type="ARBA" id="ARBA00023237"/>
    </source>
</evidence>
<dbReference type="PANTHER" id="PTHR34597">
    <property type="entry name" value="SLR1661 PROTEIN"/>
    <property type="match status" value="1"/>
</dbReference>
<organism evidence="8">
    <name type="scientific">Cupriavidus necator</name>
    <name type="common">Alcaligenes eutrophus</name>
    <name type="synonym">Ralstonia eutropha</name>
    <dbReference type="NCBI Taxonomy" id="106590"/>
    <lineage>
        <taxon>Bacteria</taxon>
        <taxon>Pseudomonadati</taxon>
        <taxon>Pseudomonadota</taxon>
        <taxon>Betaproteobacteria</taxon>
        <taxon>Burkholderiales</taxon>
        <taxon>Burkholderiaceae</taxon>
        <taxon>Cupriavidus</taxon>
    </lineage>
</organism>
<name>A0A1K0IR94_CUPNE</name>
<dbReference type="Gene3D" id="2.40.160.50">
    <property type="entry name" value="membrane protein fhac: a member of the omp85/tpsb transporter family"/>
    <property type="match status" value="1"/>
</dbReference>
<protein>
    <submittedName>
        <fullName evidence="8">Hemolysin activator translocator</fullName>
    </submittedName>
</protein>
<reference evidence="8" key="1">
    <citation type="submission" date="2016-09" db="EMBL/GenBank/DDBJ databases">
        <authorList>
            <person name="Capua I."/>
            <person name="De Benedictis P."/>
            <person name="Joannis T."/>
            <person name="Lombin L.H."/>
            <person name="Cattoli G."/>
        </authorList>
    </citation>
    <scope>NUCLEOTIDE SEQUENCE</scope>
    <source>
        <strain evidence="8">B9</strain>
    </source>
</reference>
<evidence type="ECO:0000259" key="6">
    <source>
        <dbReference type="Pfam" id="PF08479"/>
    </source>
</evidence>
<dbReference type="InterPro" id="IPR051544">
    <property type="entry name" value="TPS_OM_transporter"/>
</dbReference>
<dbReference type="Pfam" id="PF08479">
    <property type="entry name" value="POTRA_2"/>
    <property type="match status" value="1"/>
</dbReference>
<feature type="compositionally biased region" description="Basic and acidic residues" evidence="4">
    <location>
        <begin position="47"/>
        <end position="72"/>
    </location>
</feature>
<dbReference type="InterPro" id="IPR005565">
    <property type="entry name" value="Hemolysn_activator_HlyB_C"/>
</dbReference>
<keyword evidence="2" id="KW-0812">Transmembrane</keyword>
<dbReference type="GO" id="GO:0098046">
    <property type="term" value="C:type V protein secretion system complex"/>
    <property type="evidence" value="ECO:0007669"/>
    <property type="project" value="TreeGrafter"/>
</dbReference>
<dbReference type="InterPro" id="IPR035251">
    <property type="entry name" value="ShlB_POTRA"/>
</dbReference>
<evidence type="ECO:0000256" key="1">
    <source>
        <dbReference type="ARBA" id="ARBA00022452"/>
    </source>
</evidence>